<name>A0A6G7VP50_9RHOB</name>
<evidence type="ECO:0000259" key="3">
    <source>
        <dbReference type="PROSITE" id="PS51186"/>
    </source>
</evidence>
<dbReference type="Gene3D" id="3.40.630.30">
    <property type="match status" value="1"/>
</dbReference>
<evidence type="ECO:0000256" key="2">
    <source>
        <dbReference type="ARBA" id="ARBA00023315"/>
    </source>
</evidence>
<organism evidence="4 5">
    <name type="scientific">Pontivivens nitratireducens</name>
    <dbReference type="NCBI Taxonomy" id="2758038"/>
    <lineage>
        <taxon>Bacteria</taxon>
        <taxon>Pseudomonadati</taxon>
        <taxon>Pseudomonadota</taxon>
        <taxon>Alphaproteobacteria</taxon>
        <taxon>Rhodobacterales</taxon>
        <taxon>Paracoccaceae</taxon>
        <taxon>Pontivivens</taxon>
    </lineage>
</organism>
<dbReference type="AlphaFoldDB" id="A0A6G7VP50"/>
<proteinExistence type="predicted"/>
<protein>
    <submittedName>
        <fullName evidence="4">GNAT family N-acetyltransferase</fullName>
    </submittedName>
</protein>
<dbReference type="SUPFAM" id="SSF55729">
    <property type="entry name" value="Acyl-CoA N-acyltransferases (Nat)"/>
    <property type="match status" value="1"/>
</dbReference>
<reference evidence="4 5" key="1">
    <citation type="submission" date="2020-03" db="EMBL/GenBank/DDBJ databases">
        <title>Complete genome sequence of Monaibacterium sp. ALG8 with diverse plasmids.</title>
        <authorList>
            <person name="Sun C."/>
        </authorList>
    </citation>
    <scope>NUCLEOTIDE SEQUENCE [LARGE SCALE GENOMIC DNA]</scope>
    <source>
        <strain evidence="4 5">ALG8</strain>
    </source>
</reference>
<keyword evidence="2" id="KW-0012">Acyltransferase</keyword>
<dbReference type="RefSeq" id="WP_166193335.1">
    <property type="nucleotide sequence ID" value="NZ_CP049811.1"/>
</dbReference>
<dbReference type="PROSITE" id="PS51186">
    <property type="entry name" value="GNAT"/>
    <property type="match status" value="1"/>
</dbReference>
<keyword evidence="5" id="KW-1185">Reference proteome</keyword>
<dbReference type="Proteomes" id="UP000500791">
    <property type="component" value="Chromosome"/>
</dbReference>
<dbReference type="InterPro" id="IPR000182">
    <property type="entry name" value="GNAT_dom"/>
</dbReference>
<dbReference type="CDD" id="cd04301">
    <property type="entry name" value="NAT_SF"/>
    <property type="match status" value="1"/>
</dbReference>
<accession>A0A6G7VP50</accession>
<sequence length="143" mass="15586">MTEIIRFVTDEDDLSACLALRHEVFVREQGVSPADELDGMDAECLHILARIGGQPVGAARILIRDEVAKIGRVCVLPAMRGSGLGGRMLDVMLAELAEMPQVRRARLGSQIAAITLYARAGFQPVGPRYMEAGLEHQDMELSL</sequence>
<gene>
    <name evidence="4" type="ORF">G8E03_14285</name>
</gene>
<evidence type="ECO:0000256" key="1">
    <source>
        <dbReference type="ARBA" id="ARBA00022679"/>
    </source>
</evidence>
<dbReference type="InterPro" id="IPR016181">
    <property type="entry name" value="Acyl_CoA_acyltransferase"/>
</dbReference>
<dbReference type="EMBL" id="CP049811">
    <property type="protein sequence ID" value="QIK41819.1"/>
    <property type="molecule type" value="Genomic_DNA"/>
</dbReference>
<feature type="domain" description="N-acetyltransferase" evidence="3">
    <location>
        <begin position="3"/>
        <end position="143"/>
    </location>
</feature>
<evidence type="ECO:0000313" key="4">
    <source>
        <dbReference type="EMBL" id="QIK41819.1"/>
    </source>
</evidence>
<keyword evidence="1 4" id="KW-0808">Transferase</keyword>
<dbReference type="KEGG" id="mon:G8E03_14285"/>
<dbReference type="PANTHER" id="PTHR43877:SF2">
    <property type="entry name" value="AMINOALKYLPHOSPHONATE N-ACETYLTRANSFERASE-RELATED"/>
    <property type="match status" value="1"/>
</dbReference>
<dbReference type="GO" id="GO:0016747">
    <property type="term" value="F:acyltransferase activity, transferring groups other than amino-acyl groups"/>
    <property type="evidence" value="ECO:0007669"/>
    <property type="project" value="InterPro"/>
</dbReference>
<evidence type="ECO:0000313" key="5">
    <source>
        <dbReference type="Proteomes" id="UP000500791"/>
    </source>
</evidence>
<dbReference type="InterPro" id="IPR050832">
    <property type="entry name" value="Bact_Acetyltransf"/>
</dbReference>
<dbReference type="Pfam" id="PF13673">
    <property type="entry name" value="Acetyltransf_10"/>
    <property type="match status" value="1"/>
</dbReference>
<dbReference type="PANTHER" id="PTHR43877">
    <property type="entry name" value="AMINOALKYLPHOSPHONATE N-ACETYLTRANSFERASE-RELATED-RELATED"/>
    <property type="match status" value="1"/>
</dbReference>